<keyword evidence="1" id="KW-0378">Hydrolase</keyword>
<proteinExistence type="predicted"/>
<reference evidence="1" key="2">
    <citation type="submission" date="2018-07" db="EMBL/GenBank/DDBJ databases">
        <authorList>
            <consortium name="NCBI Pathogen Detection Project"/>
        </authorList>
    </citation>
    <scope>NUCLEOTIDE SEQUENCE</scope>
    <source>
        <strain evidence="1">12-4153</strain>
    </source>
</reference>
<sequence length="177" mass="20531">VDSILQNISFGIQSDKFEDALHNLGVSIGFVCQRPDKEIKKGPDNLWGDVDGQYFLFECKNEVDENRSEINKIEAGQMNNHCGWFADEYGNAKCKKIIIINTRTLSYHGDFNDEIFVMRKSKLKLLKDNVRSFFKEFKNYDLQSLDETIIHKFIKPHNLDIESLTSIYTESIIKAKK</sequence>
<keyword evidence="1" id="KW-0547">Nucleotide-binding</keyword>
<organism evidence="1">
    <name type="scientific">Salmonella enterica subsp. enterica serovar Heidelberg</name>
    <dbReference type="NCBI Taxonomy" id="611"/>
    <lineage>
        <taxon>Bacteria</taxon>
        <taxon>Pseudomonadati</taxon>
        <taxon>Pseudomonadota</taxon>
        <taxon>Gammaproteobacteria</taxon>
        <taxon>Enterobacterales</taxon>
        <taxon>Enterobacteriaceae</taxon>
        <taxon>Salmonella</taxon>
    </lineage>
</organism>
<comment type="caution">
    <text evidence="1">The sequence shown here is derived from an EMBL/GenBank/DDBJ whole genome shotgun (WGS) entry which is preliminary data.</text>
</comment>
<name>A0A734FC75_SALET</name>
<dbReference type="AlphaFoldDB" id="A0A734FC75"/>
<accession>A0A734FC75</accession>
<dbReference type="GO" id="GO:0004386">
    <property type="term" value="F:helicase activity"/>
    <property type="evidence" value="ECO:0007669"/>
    <property type="project" value="UniProtKB-KW"/>
</dbReference>
<protein>
    <submittedName>
        <fullName evidence="1">DEAD/DEAH box helicase</fullName>
    </submittedName>
</protein>
<keyword evidence="1" id="KW-0347">Helicase</keyword>
<feature type="non-terminal residue" evidence="1">
    <location>
        <position position="1"/>
    </location>
</feature>
<keyword evidence="1" id="KW-0067">ATP-binding</keyword>
<dbReference type="EMBL" id="DAASMO010000047">
    <property type="protein sequence ID" value="HAE6147218.1"/>
    <property type="molecule type" value="Genomic_DNA"/>
</dbReference>
<evidence type="ECO:0000313" key="1">
    <source>
        <dbReference type="EMBL" id="HAE6147218.1"/>
    </source>
</evidence>
<gene>
    <name evidence="1" type="ORF">G4I79_003829</name>
</gene>
<reference evidence="1" key="1">
    <citation type="journal article" date="2018" name="Genome Biol.">
        <title>SKESA: strategic k-mer extension for scrupulous assemblies.</title>
        <authorList>
            <person name="Souvorov A."/>
            <person name="Agarwala R."/>
            <person name="Lipman D.J."/>
        </authorList>
    </citation>
    <scope>NUCLEOTIDE SEQUENCE</scope>
    <source>
        <strain evidence="1">12-4153</strain>
    </source>
</reference>